<dbReference type="InterPro" id="IPR029063">
    <property type="entry name" value="SAM-dependent_MTases_sf"/>
</dbReference>
<dbReference type="Proteomes" id="UP000799324">
    <property type="component" value="Unassembled WGS sequence"/>
</dbReference>
<keyword evidence="6" id="KW-1185">Reference proteome</keyword>
<dbReference type="EMBL" id="MU004345">
    <property type="protein sequence ID" value="KAF2655739.1"/>
    <property type="molecule type" value="Genomic_DNA"/>
</dbReference>
<dbReference type="Gene3D" id="3.40.50.150">
    <property type="entry name" value="Vaccinia Virus protein VP39"/>
    <property type="match status" value="1"/>
</dbReference>
<dbReference type="PANTHER" id="PTHR43712:SF12">
    <property type="entry name" value="STERIGMATOCYSTIN 8-O-METHYLTRANSFERASE"/>
    <property type="match status" value="1"/>
</dbReference>
<keyword evidence="3" id="KW-0949">S-adenosyl-L-methionine</keyword>
<accession>A0A6A6T6W1</accession>
<dbReference type="InterPro" id="IPR036390">
    <property type="entry name" value="WH_DNA-bd_sf"/>
</dbReference>
<dbReference type="GO" id="GO:0032259">
    <property type="term" value="P:methylation"/>
    <property type="evidence" value="ECO:0007669"/>
    <property type="project" value="UniProtKB-KW"/>
</dbReference>
<evidence type="ECO:0000313" key="6">
    <source>
        <dbReference type="Proteomes" id="UP000799324"/>
    </source>
</evidence>
<organism evidence="5 6">
    <name type="scientific">Lophiostoma macrostomum CBS 122681</name>
    <dbReference type="NCBI Taxonomy" id="1314788"/>
    <lineage>
        <taxon>Eukaryota</taxon>
        <taxon>Fungi</taxon>
        <taxon>Dikarya</taxon>
        <taxon>Ascomycota</taxon>
        <taxon>Pezizomycotina</taxon>
        <taxon>Dothideomycetes</taxon>
        <taxon>Pleosporomycetidae</taxon>
        <taxon>Pleosporales</taxon>
        <taxon>Lophiostomataceae</taxon>
        <taxon>Lophiostoma</taxon>
    </lineage>
</organism>
<dbReference type="GO" id="GO:0008171">
    <property type="term" value="F:O-methyltransferase activity"/>
    <property type="evidence" value="ECO:0007669"/>
    <property type="project" value="InterPro"/>
</dbReference>
<dbReference type="SUPFAM" id="SSF53335">
    <property type="entry name" value="S-adenosyl-L-methionine-dependent methyltransferases"/>
    <property type="match status" value="1"/>
</dbReference>
<evidence type="ECO:0000256" key="2">
    <source>
        <dbReference type="ARBA" id="ARBA00022679"/>
    </source>
</evidence>
<keyword evidence="2 5" id="KW-0808">Transferase</keyword>
<reference evidence="5" key="1">
    <citation type="journal article" date="2020" name="Stud. Mycol.">
        <title>101 Dothideomycetes genomes: a test case for predicting lifestyles and emergence of pathogens.</title>
        <authorList>
            <person name="Haridas S."/>
            <person name="Albert R."/>
            <person name="Binder M."/>
            <person name="Bloem J."/>
            <person name="Labutti K."/>
            <person name="Salamov A."/>
            <person name="Andreopoulos B."/>
            <person name="Baker S."/>
            <person name="Barry K."/>
            <person name="Bills G."/>
            <person name="Bluhm B."/>
            <person name="Cannon C."/>
            <person name="Castanera R."/>
            <person name="Culley D."/>
            <person name="Daum C."/>
            <person name="Ezra D."/>
            <person name="Gonzalez J."/>
            <person name="Henrissat B."/>
            <person name="Kuo A."/>
            <person name="Liang C."/>
            <person name="Lipzen A."/>
            <person name="Lutzoni F."/>
            <person name="Magnuson J."/>
            <person name="Mondo S."/>
            <person name="Nolan M."/>
            <person name="Ohm R."/>
            <person name="Pangilinan J."/>
            <person name="Park H.-J."/>
            <person name="Ramirez L."/>
            <person name="Alfaro M."/>
            <person name="Sun H."/>
            <person name="Tritt A."/>
            <person name="Yoshinaga Y."/>
            <person name="Zwiers L.-H."/>
            <person name="Turgeon B."/>
            <person name="Goodwin S."/>
            <person name="Spatafora J."/>
            <person name="Crous P."/>
            <person name="Grigoriev I."/>
        </authorList>
    </citation>
    <scope>NUCLEOTIDE SEQUENCE</scope>
    <source>
        <strain evidence="5">CBS 122681</strain>
    </source>
</reference>
<evidence type="ECO:0000259" key="4">
    <source>
        <dbReference type="Pfam" id="PF00891"/>
    </source>
</evidence>
<protein>
    <submittedName>
        <fullName evidence="5">Putative O-methyltransferase</fullName>
    </submittedName>
</protein>
<proteinExistence type="predicted"/>
<dbReference type="Pfam" id="PF00891">
    <property type="entry name" value="Methyltransf_2"/>
    <property type="match status" value="1"/>
</dbReference>
<dbReference type="AlphaFoldDB" id="A0A6A6T6W1"/>
<dbReference type="Gene3D" id="1.10.10.10">
    <property type="entry name" value="Winged helix-like DNA-binding domain superfamily/Winged helix DNA-binding domain"/>
    <property type="match status" value="1"/>
</dbReference>
<evidence type="ECO:0000256" key="3">
    <source>
        <dbReference type="ARBA" id="ARBA00022691"/>
    </source>
</evidence>
<dbReference type="PANTHER" id="PTHR43712">
    <property type="entry name" value="PUTATIVE (AFU_ORTHOLOGUE AFUA_4G14580)-RELATED"/>
    <property type="match status" value="1"/>
</dbReference>
<dbReference type="InterPro" id="IPR036388">
    <property type="entry name" value="WH-like_DNA-bd_sf"/>
</dbReference>
<dbReference type="InterPro" id="IPR016461">
    <property type="entry name" value="COMT-like"/>
</dbReference>
<feature type="domain" description="O-methyltransferase C-terminal" evidence="4">
    <location>
        <begin position="196"/>
        <end position="416"/>
    </location>
</feature>
<sequence length="462" mass="51424">MISKTQDTDSLVSVASAILTHTAQLSQHLFQQSITPPSLHVGASSELWTTHSGQIEELRSNILGLTQRLDKLLEGPHGFLHEYVSPSWEHGALYTLLEFDVLQKIPLEEGAAVTAVRLAEQSNLPAEKLLRICRLAATAGILEENNEGEFGHTVISETLVKDEGFRSWVHFQLFETRVASAHLADSLKKPNPFWTGKAAFEQAWGMPMYTWHAQNPEKGKRFAQAMESVAQTLDPGNGLVIDWLSSHAEVSQASKGRLIEVSGKTGSFSQHLATLFPALSFEVEDPSADLLSRGKQLLDPSLTDRVHFEKRDLFGPRSVEDLGGVGSATFLIRSVLWSLPDDAVIELLQSFVPSLQRHQTGGPAPCLLICDLVSPAYGTFAPHIEKAFRRRDVTLMTMHNVQQRTAKEWRNLIRKADGRFKATYSERYSSHSCRGLWQVQLQDDVENDGSDSDHSDKFDSEF</sequence>
<evidence type="ECO:0000313" key="5">
    <source>
        <dbReference type="EMBL" id="KAF2655739.1"/>
    </source>
</evidence>
<name>A0A6A6T6W1_9PLEO</name>
<gene>
    <name evidence="5" type="ORF">K491DRAFT_692675</name>
</gene>
<dbReference type="InterPro" id="IPR001077">
    <property type="entry name" value="COMT_C"/>
</dbReference>
<dbReference type="PROSITE" id="PS51683">
    <property type="entry name" value="SAM_OMT_II"/>
    <property type="match status" value="1"/>
</dbReference>
<dbReference type="SUPFAM" id="SSF46785">
    <property type="entry name" value="Winged helix' DNA-binding domain"/>
    <property type="match status" value="1"/>
</dbReference>
<evidence type="ECO:0000256" key="1">
    <source>
        <dbReference type="ARBA" id="ARBA00022603"/>
    </source>
</evidence>
<keyword evidence="1 5" id="KW-0489">Methyltransferase</keyword>
<dbReference type="OrthoDB" id="2410195at2759"/>